<reference evidence="4 5" key="1">
    <citation type="submission" date="2018-03" db="EMBL/GenBank/DDBJ databases">
        <title>Genomic Encyclopedia of Archaeal and Bacterial Type Strains, Phase II (KMG-II): from individual species to whole genera.</title>
        <authorList>
            <person name="Goeker M."/>
        </authorList>
    </citation>
    <scope>NUCLEOTIDE SEQUENCE [LARGE SCALE GENOMIC DNA]</scope>
    <source>
        <strain evidence="4 5">DSM 45312</strain>
    </source>
</reference>
<protein>
    <submittedName>
        <fullName evidence="4">Regulatory LuxR family protein</fullName>
    </submittedName>
</protein>
<evidence type="ECO:0000259" key="3">
    <source>
        <dbReference type="PROSITE" id="PS50043"/>
    </source>
</evidence>
<dbReference type="GO" id="GO:0004016">
    <property type="term" value="F:adenylate cyclase activity"/>
    <property type="evidence" value="ECO:0007669"/>
    <property type="project" value="TreeGrafter"/>
</dbReference>
<evidence type="ECO:0000313" key="5">
    <source>
        <dbReference type="Proteomes" id="UP000240542"/>
    </source>
</evidence>
<dbReference type="PANTHER" id="PTHR16305">
    <property type="entry name" value="TESTICULAR SOLUBLE ADENYLYL CYCLASE"/>
    <property type="match status" value="1"/>
</dbReference>
<dbReference type="PROSITE" id="PS00622">
    <property type="entry name" value="HTH_LUXR_1"/>
    <property type="match status" value="1"/>
</dbReference>
<keyword evidence="1" id="KW-0547">Nucleotide-binding</keyword>
<dbReference type="SUPFAM" id="SSF46894">
    <property type="entry name" value="C-terminal effector domain of the bipartite response regulators"/>
    <property type="match status" value="1"/>
</dbReference>
<dbReference type="InterPro" id="IPR027417">
    <property type="entry name" value="P-loop_NTPase"/>
</dbReference>
<dbReference type="GO" id="GO:0005524">
    <property type="term" value="F:ATP binding"/>
    <property type="evidence" value="ECO:0007669"/>
    <property type="project" value="UniProtKB-KW"/>
</dbReference>
<dbReference type="PROSITE" id="PS50043">
    <property type="entry name" value="HTH_LUXR_2"/>
    <property type="match status" value="1"/>
</dbReference>
<dbReference type="GO" id="GO:0006355">
    <property type="term" value="P:regulation of DNA-templated transcription"/>
    <property type="evidence" value="ECO:0007669"/>
    <property type="project" value="InterPro"/>
</dbReference>
<dbReference type="Proteomes" id="UP000240542">
    <property type="component" value="Unassembled WGS sequence"/>
</dbReference>
<dbReference type="Pfam" id="PF00196">
    <property type="entry name" value="GerE"/>
    <property type="match status" value="1"/>
</dbReference>
<dbReference type="PRINTS" id="PR00038">
    <property type="entry name" value="HTHLUXR"/>
</dbReference>
<dbReference type="GO" id="GO:0005737">
    <property type="term" value="C:cytoplasm"/>
    <property type="evidence" value="ECO:0007669"/>
    <property type="project" value="TreeGrafter"/>
</dbReference>
<evidence type="ECO:0000256" key="1">
    <source>
        <dbReference type="ARBA" id="ARBA00022741"/>
    </source>
</evidence>
<dbReference type="AlphaFoldDB" id="A0A2P8DTK0"/>
<dbReference type="SMART" id="SM00421">
    <property type="entry name" value="HTH_LUXR"/>
    <property type="match status" value="1"/>
</dbReference>
<organism evidence="4 5">
    <name type="scientific">Murinocardiopsis flavida</name>
    <dbReference type="NCBI Taxonomy" id="645275"/>
    <lineage>
        <taxon>Bacteria</taxon>
        <taxon>Bacillati</taxon>
        <taxon>Actinomycetota</taxon>
        <taxon>Actinomycetes</taxon>
        <taxon>Streptosporangiales</taxon>
        <taxon>Nocardiopsidaceae</taxon>
        <taxon>Murinocardiopsis</taxon>
    </lineage>
</organism>
<dbReference type="SMART" id="SM00382">
    <property type="entry name" value="AAA"/>
    <property type="match status" value="1"/>
</dbReference>
<proteinExistence type="predicted"/>
<dbReference type="Gene3D" id="3.40.50.300">
    <property type="entry name" value="P-loop containing nucleotide triphosphate hydrolases"/>
    <property type="match status" value="1"/>
</dbReference>
<dbReference type="EMBL" id="PYGA01000001">
    <property type="protein sequence ID" value="PSL00538.1"/>
    <property type="molecule type" value="Genomic_DNA"/>
</dbReference>
<name>A0A2P8DTK0_9ACTN</name>
<gene>
    <name evidence="4" type="ORF">CLV63_10112</name>
</gene>
<dbReference type="SUPFAM" id="SSF52540">
    <property type="entry name" value="P-loop containing nucleoside triphosphate hydrolases"/>
    <property type="match status" value="1"/>
</dbReference>
<dbReference type="CDD" id="cd06170">
    <property type="entry name" value="LuxR_C_like"/>
    <property type="match status" value="1"/>
</dbReference>
<keyword evidence="5" id="KW-1185">Reference proteome</keyword>
<dbReference type="Gene3D" id="1.10.10.10">
    <property type="entry name" value="Winged helix-like DNA-binding domain superfamily/Winged helix DNA-binding domain"/>
    <property type="match status" value="1"/>
</dbReference>
<dbReference type="InterPro" id="IPR036388">
    <property type="entry name" value="WH-like_DNA-bd_sf"/>
</dbReference>
<evidence type="ECO:0000256" key="2">
    <source>
        <dbReference type="ARBA" id="ARBA00022840"/>
    </source>
</evidence>
<dbReference type="PANTHER" id="PTHR16305:SF28">
    <property type="entry name" value="GUANYLATE CYCLASE DOMAIN-CONTAINING PROTEIN"/>
    <property type="match status" value="1"/>
</dbReference>
<sequence>MQLSRVTSDDSINGRLQRLIADAEENRGSFAIITGPNGFGKTRILHGLANHASQSDIGYLGAACRSSERFLSLGIANQIFSPLNIEPSDLSRRLKLLDHFSLNAEDYLVPTAYNQGADLAQGLWETLAEQAEDKVLLITVDDVHFADSLSLEILLHFINRIHTSRILFVLTAREDAGGVPANIRSRLMYHPNCRRIQLAPIAAEETSALIRNQIDTDFSEEQLAESHRISGGNPLLVQALVEDHHNIRRGIAGLAPGEAFAGSVQLILDRIPSISRAVAQAASVLGDHTEIPLLATMLELKEAEVGRQVEWLERIGLLIGARFRCRATEAAVKDEIDSSVLEQLHQRAADLLHAFGMSSSAVARHLLDGRAPYEEWAFGVLREAAEHALATWDLESAVQYLRLAVQIRPDSEHRLSLILALAKAEWQLNPAMAAGHLTELAEAAHKGRLQNADIYWVLTCALWGGKFDDAATLYDLLRDDRPGFEDDESANWHVAATSWIACTYPSLFAGRVGCADIEKAQERHSPLSLRTRVITDYARMTLGDGGDATLKSAGRYRTDAEFGIDSITPIEAALFSEIHSDRLYSSIRSLDSLFSSTKVRSSPLWRSVHHAYKAFIELRLGDLINAAENARKSLEVLPLRSLGVFAALGTACAIEAYTELGEYDLAEQYVKRPVPEISLDTRYGIYYLGARARYYSATGFTHSANRDLLRCGKKLQEWGMDNPSFMPWRLELAQLSAKATEFGRSRRLIRQHNSLPHEDSPRVRAMGLVALATTQEPRRRPALLREAVDLLQETDYRLQLAHTLTELSCTLAGLGEMSKARLVGQQAASLAASCDAAPLQGEVSMAVEGHLDSQPDDGSQDALSPAEYRVASLAALGYTNREISKKIYITVSTVEQHLTRIYRKLDVDGRNDLPLVMKGSAAAH</sequence>
<accession>A0A2P8DTK0</accession>
<dbReference type="Pfam" id="PF13191">
    <property type="entry name" value="AAA_16"/>
    <property type="match status" value="1"/>
</dbReference>
<keyword evidence="2" id="KW-0067">ATP-binding</keyword>
<dbReference type="InterPro" id="IPR041664">
    <property type="entry name" value="AAA_16"/>
</dbReference>
<dbReference type="InterPro" id="IPR003593">
    <property type="entry name" value="AAA+_ATPase"/>
</dbReference>
<comment type="caution">
    <text evidence="4">The sequence shown here is derived from an EMBL/GenBank/DDBJ whole genome shotgun (WGS) entry which is preliminary data.</text>
</comment>
<feature type="domain" description="HTH luxR-type" evidence="3">
    <location>
        <begin position="856"/>
        <end position="921"/>
    </location>
</feature>
<dbReference type="InterPro" id="IPR000792">
    <property type="entry name" value="Tscrpt_reg_LuxR_C"/>
</dbReference>
<dbReference type="GO" id="GO:0003677">
    <property type="term" value="F:DNA binding"/>
    <property type="evidence" value="ECO:0007669"/>
    <property type="project" value="InterPro"/>
</dbReference>
<dbReference type="InterPro" id="IPR016032">
    <property type="entry name" value="Sig_transdc_resp-reg_C-effctor"/>
</dbReference>
<evidence type="ECO:0000313" key="4">
    <source>
        <dbReference type="EMBL" id="PSL00538.1"/>
    </source>
</evidence>